<name>A0A553NQD4_TIGCA</name>
<dbReference type="Pfam" id="PF04130">
    <property type="entry name" value="GCP_C_terminal"/>
    <property type="match status" value="1"/>
</dbReference>
<dbReference type="GO" id="GO:0000930">
    <property type="term" value="C:gamma-tubulin complex"/>
    <property type="evidence" value="ECO:0007669"/>
    <property type="project" value="TreeGrafter"/>
</dbReference>
<keyword evidence="4 6" id="KW-0493">Microtubule</keyword>
<dbReference type="Proteomes" id="UP000318571">
    <property type="component" value="Chromosome 4"/>
</dbReference>
<dbReference type="OMA" id="QNTCELE"/>
<feature type="domain" description="Gamma tubulin complex component protein N-terminal" evidence="8">
    <location>
        <begin position="100"/>
        <end position="255"/>
    </location>
</feature>
<dbReference type="GO" id="GO:0005874">
    <property type="term" value="C:microtubule"/>
    <property type="evidence" value="ECO:0007669"/>
    <property type="project" value="UniProtKB-KW"/>
</dbReference>
<organism evidence="9 10">
    <name type="scientific">Tigriopus californicus</name>
    <name type="common">Marine copepod</name>
    <dbReference type="NCBI Taxonomy" id="6832"/>
    <lineage>
        <taxon>Eukaryota</taxon>
        <taxon>Metazoa</taxon>
        <taxon>Ecdysozoa</taxon>
        <taxon>Arthropoda</taxon>
        <taxon>Crustacea</taxon>
        <taxon>Multicrustacea</taxon>
        <taxon>Hexanauplia</taxon>
        <taxon>Copepoda</taxon>
        <taxon>Harpacticoida</taxon>
        <taxon>Harpacticidae</taxon>
        <taxon>Tigriopus</taxon>
    </lineage>
</organism>
<comment type="subcellular location">
    <subcellularLocation>
        <location evidence="1 6">Cytoplasm</location>
        <location evidence="1 6">Cytoskeleton</location>
        <location evidence="1 6">Microtubule organizing center</location>
    </subcellularLocation>
</comment>
<dbReference type="PANTHER" id="PTHR19302">
    <property type="entry name" value="GAMMA TUBULIN COMPLEX PROTEIN"/>
    <property type="match status" value="1"/>
</dbReference>
<evidence type="ECO:0000313" key="9">
    <source>
        <dbReference type="EMBL" id="TRY67652.1"/>
    </source>
</evidence>
<reference evidence="9 10" key="1">
    <citation type="journal article" date="2018" name="Nat. Ecol. Evol.">
        <title>Genomic signatures of mitonuclear coevolution across populations of Tigriopus californicus.</title>
        <authorList>
            <person name="Barreto F.S."/>
            <person name="Watson E.T."/>
            <person name="Lima T.G."/>
            <person name="Willett C.S."/>
            <person name="Edmands S."/>
            <person name="Li W."/>
            <person name="Burton R.S."/>
        </authorList>
    </citation>
    <scope>NUCLEOTIDE SEQUENCE [LARGE SCALE GENOMIC DNA]</scope>
    <source>
        <strain evidence="9 10">San Diego</strain>
    </source>
</reference>
<evidence type="ECO:0000256" key="2">
    <source>
        <dbReference type="ARBA" id="ARBA00010337"/>
    </source>
</evidence>
<dbReference type="GO" id="GO:0043015">
    <property type="term" value="F:gamma-tubulin binding"/>
    <property type="evidence" value="ECO:0007669"/>
    <property type="project" value="InterPro"/>
</dbReference>
<dbReference type="PANTHER" id="PTHR19302:SF27">
    <property type="entry name" value="GAMMA-TUBULIN COMPLEX COMPONENT 4"/>
    <property type="match status" value="1"/>
</dbReference>
<comment type="caution">
    <text evidence="9">The sequence shown here is derived from an EMBL/GenBank/DDBJ whole genome shotgun (WGS) entry which is preliminary data.</text>
</comment>
<dbReference type="GO" id="GO:0007020">
    <property type="term" value="P:microtubule nucleation"/>
    <property type="evidence" value="ECO:0007669"/>
    <property type="project" value="InterPro"/>
</dbReference>
<evidence type="ECO:0000256" key="1">
    <source>
        <dbReference type="ARBA" id="ARBA00004267"/>
    </source>
</evidence>
<dbReference type="GO" id="GO:0031122">
    <property type="term" value="P:cytoplasmic microtubule organization"/>
    <property type="evidence" value="ECO:0007669"/>
    <property type="project" value="TreeGrafter"/>
</dbReference>
<evidence type="ECO:0000256" key="5">
    <source>
        <dbReference type="ARBA" id="ARBA00023212"/>
    </source>
</evidence>
<feature type="domain" description="Gamma tubulin complex component C-terminal" evidence="7">
    <location>
        <begin position="259"/>
        <end position="542"/>
    </location>
</feature>
<dbReference type="GO" id="GO:0051321">
    <property type="term" value="P:meiotic cell cycle"/>
    <property type="evidence" value="ECO:0007669"/>
    <property type="project" value="TreeGrafter"/>
</dbReference>
<proteinExistence type="inferred from homology"/>
<dbReference type="InterPro" id="IPR041470">
    <property type="entry name" value="GCP_N"/>
</dbReference>
<evidence type="ECO:0000256" key="6">
    <source>
        <dbReference type="RuleBase" id="RU363050"/>
    </source>
</evidence>
<evidence type="ECO:0000256" key="4">
    <source>
        <dbReference type="ARBA" id="ARBA00022701"/>
    </source>
</evidence>
<keyword evidence="3 6" id="KW-0963">Cytoplasm</keyword>
<gene>
    <name evidence="9" type="ORF">TCAL_05867</name>
</gene>
<dbReference type="GO" id="GO:0000278">
    <property type="term" value="P:mitotic cell cycle"/>
    <property type="evidence" value="ECO:0007669"/>
    <property type="project" value="TreeGrafter"/>
</dbReference>
<dbReference type="GO" id="GO:0051011">
    <property type="term" value="F:microtubule minus-end binding"/>
    <property type="evidence" value="ECO:0007669"/>
    <property type="project" value="TreeGrafter"/>
</dbReference>
<evidence type="ECO:0000259" key="8">
    <source>
        <dbReference type="Pfam" id="PF17681"/>
    </source>
</evidence>
<dbReference type="EMBL" id="VCGU01000011">
    <property type="protein sequence ID" value="TRY67652.1"/>
    <property type="molecule type" value="Genomic_DNA"/>
</dbReference>
<dbReference type="AlphaFoldDB" id="A0A553NQD4"/>
<evidence type="ECO:0000259" key="7">
    <source>
        <dbReference type="Pfam" id="PF04130"/>
    </source>
</evidence>
<protein>
    <recommendedName>
        <fullName evidence="6">Gamma-tubulin complex component</fullName>
    </recommendedName>
</protein>
<sequence length="553" mass="63452">MPLTWIESAELSILHRRRVRGHHHRDLALALAPPRLPSNPSSPRSPGRGMLHELLLALSGIPGQSLPPSKEKLEWAEPPMLPMATKFSQLFGRGTSPRVHEHITLSRTKVLYKQLLAWLLQGNLFDPYEEFFIVPAQPGRGHTTPGLHPPSMTQEDTSTFKSKAKRYRLKAEMVPGHISLKLAEKIFFIGESIQLFETDRKLEVQGSVLRERETEVYEKLAALRDLREFRVVEFERFVDSVRETASRHLHSLLLERADLKEELWIARNFFFLGRGELFHTFISSADGYLEQAPSATTQHDVRQTFSAACRSILQDDEKITKKIKVNVVIPNGDESKVKPIGWKCLTLQYSVPWPLHLILSEKSLEDYNRVFQFLITVKRTQLLLHKMWALQKWRKAESFSFVSQLRTHMMFVVDNLQQYFMADVLETQFSVLLKKLDQSTNFEELRQAHDIFLTAVSTQTFIDNNAVAQCLNELLSVCLQFCRAIESNSEQSFSSSKAVSSLALIFSRQSGLLFQLLTSLRNHHSGSHLTQLLLRIDFNRFFSTHGHEVASIV</sequence>
<evidence type="ECO:0000313" key="10">
    <source>
        <dbReference type="Proteomes" id="UP000318571"/>
    </source>
</evidence>
<keyword evidence="10" id="KW-1185">Reference proteome</keyword>
<dbReference type="Gene3D" id="1.20.120.1900">
    <property type="entry name" value="Gamma-tubulin complex, C-terminal domain"/>
    <property type="match status" value="1"/>
</dbReference>
<dbReference type="GO" id="GO:0000922">
    <property type="term" value="C:spindle pole"/>
    <property type="evidence" value="ECO:0007669"/>
    <property type="project" value="InterPro"/>
</dbReference>
<dbReference type="InterPro" id="IPR042241">
    <property type="entry name" value="GCP_C_sf"/>
</dbReference>
<dbReference type="Pfam" id="PF17681">
    <property type="entry name" value="GCP_N_terminal"/>
    <property type="match status" value="1"/>
</dbReference>
<dbReference type="InterPro" id="IPR007259">
    <property type="entry name" value="GCP"/>
</dbReference>
<accession>A0A553NQD4</accession>
<comment type="similarity">
    <text evidence="2 6">Belongs to the TUBGCP family.</text>
</comment>
<evidence type="ECO:0000256" key="3">
    <source>
        <dbReference type="ARBA" id="ARBA00022490"/>
    </source>
</evidence>
<dbReference type="InterPro" id="IPR040457">
    <property type="entry name" value="GCP_C"/>
</dbReference>
<dbReference type="STRING" id="6832.A0A553NQD4"/>
<dbReference type="GO" id="GO:0051225">
    <property type="term" value="P:spindle assembly"/>
    <property type="evidence" value="ECO:0007669"/>
    <property type="project" value="TreeGrafter"/>
</dbReference>
<keyword evidence="5 6" id="KW-0206">Cytoskeleton</keyword>